<evidence type="ECO:0000256" key="2">
    <source>
        <dbReference type="SAM" id="Phobius"/>
    </source>
</evidence>
<dbReference type="AlphaFoldDB" id="A0A7W7FVP3"/>
<evidence type="ECO:0000313" key="7">
    <source>
        <dbReference type="Proteomes" id="UP000533598"/>
    </source>
</evidence>
<dbReference type="PANTHER" id="PTHR30121">
    <property type="entry name" value="UNCHARACTERIZED PROTEIN YJGR-RELATED"/>
    <property type="match status" value="1"/>
</dbReference>
<accession>A0A7W7FVP3</accession>
<evidence type="ECO:0000259" key="5">
    <source>
        <dbReference type="Pfam" id="PF26449"/>
    </source>
</evidence>
<evidence type="ECO:0000259" key="3">
    <source>
        <dbReference type="Pfam" id="PF01935"/>
    </source>
</evidence>
<comment type="caution">
    <text evidence="6">The sequence shown here is derived from an EMBL/GenBank/DDBJ whole genome shotgun (WGS) entry which is preliminary data.</text>
</comment>
<feature type="compositionally biased region" description="Polar residues" evidence="1">
    <location>
        <begin position="266"/>
        <end position="279"/>
    </location>
</feature>
<organism evidence="6 7">
    <name type="scientific">Crossiella cryophila</name>
    <dbReference type="NCBI Taxonomy" id="43355"/>
    <lineage>
        <taxon>Bacteria</taxon>
        <taxon>Bacillati</taxon>
        <taxon>Actinomycetota</taxon>
        <taxon>Actinomycetes</taxon>
        <taxon>Pseudonocardiales</taxon>
        <taxon>Pseudonocardiaceae</taxon>
        <taxon>Crossiella</taxon>
    </lineage>
</organism>
<evidence type="ECO:0000259" key="4">
    <source>
        <dbReference type="Pfam" id="PF12696"/>
    </source>
</evidence>
<dbReference type="EMBL" id="JACHMH010000001">
    <property type="protein sequence ID" value="MBB4679492.1"/>
    <property type="molecule type" value="Genomic_DNA"/>
</dbReference>
<dbReference type="PANTHER" id="PTHR30121:SF6">
    <property type="entry name" value="SLR6007 PROTEIN"/>
    <property type="match status" value="1"/>
</dbReference>
<feature type="domain" description="DUF8128" evidence="5">
    <location>
        <begin position="125"/>
        <end position="391"/>
    </location>
</feature>
<feature type="domain" description="TraD/TraG TraM recognition site" evidence="4">
    <location>
        <begin position="686"/>
        <end position="755"/>
    </location>
</feature>
<dbReference type="InterPro" id="IPR027417">
    <property type="entry name" value="P-loop_NTPase"/>
</dbReference>
<feature type="region of interest" description="Disordered" evidence="1">
    <location>
        <begin position="809"/>
        <end position="836"/>
    </location>
</feature>
<proteinExistence type="predicted"/>
<evidence type="ECO:0000256" key="1">
    <source>
        <dbReference type="SAM" id="MobiDB-lite"/>
    </source>
</evidence>
<dbReference type="RefSeq" id="WP_407645144.1">
    <property type="nucleotide sequence ID" value="NZ_BAAAUI010000001.1"/>
</dbReference>
<keyword evidence="2" id="KW-1133">Transmembrane helix</keyword>
<keyword evidence="2" id="KW-0472">Membrane</keyword>
<dbReference type="SUPFAM" id="SSF52540">
    <property type="entry name" value="P-loop containing nucleoside triphosphate hydrolases"/>
    <property type="match status" value="1"/>
</dbReference>
<gene>
    <name evidence="6" type="ORF">HNR67_005610</name>
</gene>
<evidence type="ECO:0000313" key="6">
    <source>
        <dbReference type="EMBL" id="MBB4679492.1"/>
    </source>
</evidence>
<feature type="domain" description="Helicase HerA central" evidence="3">
    <location>
        <begin position="430"/>
        <end position="502"/>
    </location>
</feature>
<protein>
    <submittedName>
        <fullName evidence="6">Uncharacterized protein</fullName>
    </submittedName>
</protein>
<dbReference type="Proteomes" id="UP000533598">
    <property type="component" value="Unassembled WGS sequence"/>
</dbReference>
<dbReference type="InterPro" id="IPR058441">
    <property type="entry name" value="DUF8128"/>
</dbReference>
<name>A0A7W7FVP3_9PSEU</name>
<keyword evidence="2" id="KW-0812">Transmembrane</keyword>
<reference evidence="6 7" key="1">
    <citation type="submission" date="2020-08" db="EMBL/GenBank/DDBJ databases">
        <title>Sequencing the genomes of 1000 actinobacteria strains.</title>
        <authorList>
            <person name="Klenk H.-P."/>
        </authorList>
    </citation>
    <scope>NUCLEOTIDE SEQUENCE [LARGE SCALE GENOMIC DNA]</scope>
    <source>
        <strain evidence="6 7">DSM 44230</strain>
    </source>
</reference>
<dbReference type="CDD" id="cd01127">
    <property type="entry name" value="TrwB_TraG_TraD_VirD4"/>
    <property type="match status" value="2"/>
</dbReference>
<feature type="region of interest" description="Disordered" evidence="1">
    <location>
        <begin position="265"/>
        <end position="289"/>
    </location>
</feature>
<dbReference type="Pfam" id="PF12696">
    <property type="entry name" value="TraG-D_C"/>
    <property type="match status" value="1"/>
</dbReference>
<keyword evidence="7" id="KW-1185">Reference proteome</keyword>
<dbReference type="InterPro" id="IPR051162">
    <property type="entry name" value="T4SS_component"/>
</dbReference>
<dbReference type="Pfam" id="PF01935">
    <property type="entry name" value="DUF87"/>
    <property type="match status" value="1"/>
</dbReference>
<dbReference type="Pfam" id="PF26449">
    <property type="entry name" value="DUF8128"/>
    <property type="match status" value="1"/>
</dbReference>
<dbReference type="Gene3D" id="3.40.50.300">
    <property type="entry name" value="P-loop containing nucleotide triphosphate hydrolases"/>
    <property type="match status" value="2"/>
</dbReference>
<dbReference type="InterPro" id="IPR032689">
    <property type="entry name" value="TraG-D_C"/>
</dbReference>
<feature type="transmembrane region" description="Helical" evidence="2">
    <location>
        <begin position="50"/>
        <end position="71"/>
    </location>
</feature>
<dbReference type="InterPro" id="IPR002789">
    <property type="entry name" value="HerA_central"/>
</dbReference>
<sequence length="836" mass="90450">MTLPSLTPDPLPVENPLAGNGISYASPIADYLLDPWGALLNLATAARDWLVAWGPTAAGVFVGLVTGLAVLRRARRRRNHTRLATDARLITVLAPPTVEPTGAITLWANLIGLLHPAWKRLLHGQAHLSFEYDFTVNGLQIQLWVPGLVPPGLVERAIEAAWPGAHTRTTPAPPPHHGGHVEAIGGELRLARPEALPIRTTFATDPLRALLNAATGLSPHEHIRVQILARPVTGRRLARARRAARRLHTGRPGNPISSFLDLLTPGTHTHGTRTNSSAPRLDRQTSMDYTAQDRAIVAKQREPQYDTRIRYLAATTLTATPTPQERTAVQAGLRGRGHALASAFAPFAEHNHYRRTRLHHPQAMVVSRRLDAGDLLSVPELAALAHLPLDEAAPGLHRAGARALPPPPGIATTGPQIKPLGISDAGHSRPIGLHVADARHHLHILGKTGSGKSELIANLVLADAEAGRGAVVIDPKGDLIHDLLQRLPEEVGEKVVLFDADSPTRPPVLNPLEGADTARTVDNLVSIFARIYASSWGPRTEDILRASLLTLTAQPGTPTLLDVPKLLTVPAFRARATEHLRDEVLLGFWAGYNTLSDPARAHIIAPLMNKLRGLLLRPFVRNALAAGPSTVDMTKVLDGGICLVRIGKDALGIDTTSLVGSIIVAAVWQAATRRARLPQRRRRDCALYVDECHNFLNLPYPLEDLLAEARGYRLSMTLAHQHLDQLTKDLHAGISANTRSKVFFTASPEDARHLARHTHPRLTEHDLSHLGAFHIAARLLTDGEETHPFTARTRKLPPAVPGRAQAIRTAAAANTRPPTPAPGPAPRTARDPRRAA</sequence>